<gene>
    <name evidence="2" type="ORF">RRG08_013419</name>
</gene>
<evidence type="ECO:0000313" key="2">
    <source>
        <dbReference type="EMBL" id="KAK3772726.1"/>
    </source>
</evidence>
<organism evidence="2 3">
    <name type="scientific">Elysia crispata</name>
    <name type="common">lettuce slug</name>
    <dbReference type="NCBI Taxonomy" id="231223"/>
    <lineage>
        <taxon>Eukaryota</taxon>
        <taxon>Metazoa</taxon>
        <taxon>Spiralia</taxon>
        <taxon>Lophotrochozoa</taxon>
        <taxon>Mollusca</taxon>
        <taxon>Gastropoda</taxon>
        <taxon>Heterobranchia</taxon>
        <taxon>Euthyneura</taxon>
        <taxon>Panpulmonata</taxon>
        <taxon>Sacoglossa</taxon>
        <taxon>Placobranchoidea</taxon>
        <taxon>Plakobranchidae</taxon>
        <taxon>Elysia</taxon>
    </lineage>
</organism>
<dbReference type="Proteomes" id="UP001283361">
    <property type="component" value="Unassembled WGS sequence"/>
</dbReference>
<accession>A0AAE1DJA8</accession>
<name>A0AAE1DJA8_9GAST</name>
<sequence length="240" mass="26819">MFRRTDIVFSPVDKAMVFHIQTARRRAMMNTSQGSRAKKTCGKKTTAHKKAEEWIAAITNNNKKRAAEDISLLEPPAPKRLKKFGILAVASLMPSLLHKKIAEIKTEKTPDSEIKQINIPDAITTAASDWNDVSNQAITNCFRQSGFETNPQAAETTNSELSELQVDFNKEHDKIEKMSEPSKEESTEVRNYNNFNTDLLTSAPLADEEIMASAHPTTETGNASDNDDEEQIKQHVCQIS</sequence>
<protein>
    <submittedName>
        <fullName evidence="2">Uncharacterized protein</fullName>
    </submittedName>
</protein>
<comment type="caution">
    <text evidence="2">The sequence shown here is derived from an EMBL/GenBank/DDBJ whole genome shotgun (WGS) entry which is preliminary data.</text>
</comment>
<evidence type="ECO:0000256" key="1">
    <source>
        <dbReference type="SAM" id="MobiDB-lite"/>
    </source>
</evidence>
<feature type="compositionally biased region" description="Basic and acidic residues" evidence="1">
    <location>
        <begin position="174"/>
        <end position="188"/>
    </location>
</feature>
<dbReference type="AlphaFoldDB" id="A0AAE1DJA8"/>
<proteinExistence type="predicted"/>
<dbReference type="EMBL" id="JAWDGP010003607">
    <property type="protein sequence ID" value="KAK3772726.1"/>
    <property type="molecule type" value="Genomic_DNA"/>
</dbReference>
<keyword evidence="3" id="KW-1185">Reference proteome</keyword>
<reference evidence="2" key="1">
    <citation type="journal article" date="2023" name="G3 (Bethesda)">
        <title>A reference genome for the long-term kleptoplast-retaining sea slug Elysia crispata morphotype clarki.</title>
        <authorList>
            <person name="Eastman K.E."/>
            <person name="Pendleton A.L."/>
            <person name="Shaikh M.A."/>
            <person name="Suttiyut T."/>
            <person name="Ogas R."/>
            <person name="Tomko P."/>
            <person name="Gavelis G."/>
            <person name="Widhalm J.R."/>
            <person name="Wisecaver J.H."/>
        </authorList>
    </citation>
    <scope>NUCLEOTIDE SEQUENCE</scope>
    <source>
        <strain evidence="2">ECLA1</strain>
    </source>
</reference>
<feature type="compositionally biased region" description="Polar residues" evidence="1">
    <location>
        <begin position="215"/>
        <end position="224"/>
    </location>
</feature>
<feature type="region of interest" description="Disordered" evidence="1">
    <location>
        <begin position="207"/>
        <end position="240"/>
    </location>
</feature>
<feature type="region of interest" description="Disordered" evidence="1">
    <location>
        <begin position="174"/>
        <end position="195"/>
    </location>
</feature>
<evidence type="ECO:0000313" key="3">
    <source>
        <dbReference type="Proteomes" id="UP001283361"/>
    </source>
</evidence>